<keyword evidence="3" id="KW-1185">Reference proteome</keyword>
<dbReference type="Pfam" id="PF11148">
    <property type="entry name" value="DUF2922"/>
    <property type="match status" value="1"/>
</dbReference>
<organism evidence="1 3">
    <name type="scientific">Megasphaera hutchinsoni</name>
    <dbReference type="NCBI Taxonomy" id="1588748"/>
    <lineage>
        <taxon>Bacteria</taxon>
        <taxon>Bacillati</taxon>
        <taxon>Bacillota</taxon>
        <taxon>Negativicutes</taxon>
        <taxon>Veillonellales</taxon>
        <taxon>Veillonellaceae</taxon>
        <taxon>Megasphaera</taxon>
    </lineage>
</organism>
<evidence type="ECO:0000313" key="3">
    <source>
        <dbReference type="Proteomes" id="UP000070160"/>
    </source>
</evidence>
<protein>
    <recommendedName>
        <fullName evidence="5">DUF2922 domain-containing protein</fullName>
    </recommendedName>
</protein>
<accession>A0A134CLP4</accession>
<dbReference type="EMBL" id="NFMF01000012">
    <property type="protein sequence ID" value="PNH20728.1"/>
    <property type="molecule type" value="Genomic_DNA"/>
</dbReference>
<dbReference type="RefSeq" id="WP_007392835.1">
    <property type="nucleotide sequence ID" value="NZ_KQ960925.1"/>
</dbReference>
<evidence type="ECO:0000313" key="4">
    <source>
        <dbReference type="Proteomes" id="UP000242958"/>
    </source>
</evidence>
<proteinExistence type="predicted"/>
<comment type="caution">
    <text evidence="1">The sequence shown here is derived from an EMBL/GenBank/DDBJ whole genome shotgun (WGS) entry which is preliminary data.</text>
</comment>
<evidence type="ECO:0008006" key="5">
    <source>
        <dbReference type="Google" id="ProtNLM"/>
    </source>
</evidence>
<dbReference type="STRING" id="1588748.HMPREF3182_00047"/>
<reference evidence="2 4" key="3">
    <citation type="submission" date="2017-05" db="EMBL/GenBank/DDBJ databases">
        <authorList>
            <person name="Song R."/>
            <person name="Chenine A.L."/>
            <person name="Ruprecht R.M."/>
        </authorList>
    </citation>
    <scope>NUCLEOTIDE SEQUENCE [LARGE SCALE GENOMIC DNA]</scope>
    <source>
        <strain evidence="2 4">KA00229</strain>
    </source>
</reference>
<name>A0A134CLP4_9FIRM</name>
<reference evidence="1" key="2">
    <citation type="submission" date="2016-01" db="EMBL/GenBank/DDBJ databases">
        <authorList>
            <person name="Oliw E.H."/>
        </authorList>
    </citation>
    <scope>NUCLEOTIDE SEQUENCE [LARGE SCALE GENOMIC DNA]</scope>
    <source>
        <strain evidence="1">KA00182</strain>
    </source>
</reference>
<dbReference type="InterPro" id="IPR021321">
    <property type="entry name" value="DUF2922"/>
</dbReference>
<gene>
    <name evidence="2" type="ORF">CAL30_07205</name>
    <name evidence="1" type="ORF">HMPREF3182_00047</name>
</gene>
<dbReference type="Proteomes" id="UP000070160">
    <property type="component" value="Unassembled WGS sequence"/>
</dbReference>
<dbReference type="PATRIC" id="fig|1588748.3.peg.47"/>
<reference evidence="3" key="1">
    <citation type="submission" date="2016-01" db="EMBL/GenBank/DDBJ databases">
        <authorList>
            <person name="Mitreva M."/>
            <person name="Pepin K.H."/>
            <person name="Mihindukulasuriya K.A."/>
            <person name="Fulton R."/>
            <person name="Fronick C."/>
            <person name="O'Laughlin M."/>
            <person name="Miner T."/>
            <person name="Herter B."/>
            <person name="Rosa B.A."/>
            <person name="Cordes M."/>
            <person name="Tomlinson C."/>
            <person name="Wollam A."/>
            <person name="Palsikar V.B."/>
            <person name="Mardis E.R."/>
            <person name="Wilson R.K."/>
        </authorList>
    </citation>
    <scope>NUCLEOTIDE SEQUENCE [LARGE SCALE GENOMIC DNA]</scope>
    <source>
        <strain evidence="3">KA00182</strain>
    </source>
</reference>
<dbReference type="EMBL" id="LSDT01000002">
    <property type="protein sequence ID" value="KXB93131.1"/>
    <property type="molecule type" value="Genomic_DNA"/>
</dbReference>
<evidence type="ECO:0000313" key="2">
    <source>
        <dbReference type="EMBL" id="PNH20728.1"/>
    </source>
</evidence>
<accession>A0A2J8B7H8</accession>
<evidence type="ECO:0000313" key="1">
    <source>
        <dbReference type="EMBL" id="KXB93131.1"/>
    </source>
</evidence>
<sequence length="73" mass="8101">MNKITSTLQIALATETGKCVRYSLKKPKNDLTKQAVEEGVKTLLEAKIFAVDGHDLMTLKEAIMVRRTVEPIA</sequence>
<dbReference type="AlphaFoldDB" id="A0A134CLP4"/>
<dbReference type="Proteomes" id="UP000242958">
    <property type="component" value="Unassembled WGS sequence"/>
</dbReference>